<keyword evidence="2" id="KW-0378">Hydrolase</keyword>
<name>A0A6J6Q3H7_9ZZZZ</name>
<dbReference type="EMBL" id="CAFBQG010000120">
    <property type="protein sequence ID" value="CAB5050966.1"/>
    <property type="molecule type" value="Genomic_DNA"/>
</dbReference>
<dbReference type="EMBL" id="CAESAD010000017">
    <property type="protein sequence ID" value="CAB4345191.1"/>
    <property type="molecule type" value="Genomic_DNA"/>
</dbReference>
<keyword evidence="1" id="KW-0479">Metal-binding</keyword>
<dbReference type="PANTHER" id="PTHR11358:SF26">
    <property type="entry name" value="GUANIDINO ACID HYDROLASE, MITOCHONDRIAL"/>
    <property type="match status" value="1"/>
</dbReference>
<evidence type="ECO:0000256" key="1">
    <source>
        <dbReference type="ARBA" id="ARBA00022723"/>
    </source>
</evidence>
<evidence type="ECO:0000313" key="4">
    <source>
        <dbReference type="EMBL" id="CAB4345191.1"/>
    </source>
</evidence>
<proteinExistence type="predicted"/>
<evidence type="ECO:0000313" key="8">
    <source>
        <dbReference type="EMBL" id="CAB5026014.1"/>
    </source>
</evidence>
<gene>
    <name evidence="5" type="ORF">UFOPK2648_00552</name>
    <name evidence="6" type="ORF">UFOPK3037_01307</name>
    <name evidence="7" type="ORF">UFOPK3278_01378</name>
    <name evidence="3" type="ORF">UFOPK3406_01302</name>
    <name evidence="4" type="ORF">UFOPK3925_01518</name>
    <name evidence="8" type="ORF">UFOPK4097_01234</name>
    <name evidence="9" type="ORF">UFOPK4301_00951</name>
</gene>
<dbReference type="Pfam" id="PF00491">
    <property type="entry name" value="Arginase"/>
    <property type="match status" value="1"/>
</dbReference>
<dbReference type="SUPFAM" id="SSF52768">
    <property type="entry name" value="Arginase/deacetylase"/>
    <property type="match status" value="1"/>
</dbReference>
<dbReference type="AlphaFoldDB" id="A0A6J6Q3H7"/>
<reference evidence="5" key="1">
    <citation type="submission" date="2020-05" db="EMBL/GenBank/DDBJ databases">
        <authorList>
            <person name="Chiriac C."/>
            <person name="Salcher M."/>
            <person name="Ghai R."/>
            <person name="Kavagutti S V."/>
        </authorList>
    </citation>
    <scope>NUCLEOTIDE SEQUENCE</scope>
</reference>
<dbReference type="GO" id="GO:0046872">
    <property type="term" value="F:metal ion binding"/>
    <property type="evidence" value="ECO:0007669"/>
    <property type="project" value="UniProtKB-KW"/>
</dbReference>
<evidence type="ECO:0000313" key="9">
    <source>
        <dbReference type="EMBL" id="CAB5050966.1"/>
    </source>
</evidence>
<dbReference type="InterPro" id="IPR023696">
    <property type="entry name" value="Ureohydrolase_dom_sf"/>
</dbReference>
<dbReference type="EMBL" id="CAESAI010000047">
    <property type="protein sequence ID" value="CAB4343927.1"/>
    <property type="molecule type" value="Genomic_DNA"/>
</dbReference>
<dbReference type="PIRSF" id="PIRSF036979">
    <property type="entry name" value="Arginase"/>
    <property type="match status" value="1"/>
</dbReference>
<evidence type="ECO:0000313" key="3">
    <source>
        <dbReference type="EMBL" id="CAB4343927.1"/>
    </source>
</evidence>
<dbReference type="GO" id="GO:0033389">
    <property type="term" value="P:putrescine biosynthetic process from arginine, via agmatine"/>
    <property type="evidence" value="ECO:0007669"/>
    <property type="project" value="TreeGrafter"/>
</dbReference>
<evidence type="ECO:0000313" key="6">
    <source>
        <dbReference type="EMBL" id="CAB4811049.1"/>
    </source>
</evidence>
<evidence type="ECO:0000256" key="2">
    <source>
        <dbReference type="ARBA" id="ARBA00022801"/>
    </source>
</evidence>
<accession>A0A6J6Q3H7</accession>
<protein>
    <submittedName>
        <fullName evidence="5">Unannotated protein</fullName>
    </submittedName>
</protein>
<dbReference type="EMBL" id="CAFBPK010000023">
    <property type="protein sequence ID" value="CAB5026014.1"/>
    <property type="molecule type" value="Genomic_DNA"/>
</dbReference>
<sequence>MERINRPFSGITTFLRTKHTEDPADYKKAAIAVLGVPFDEGSPFLPGSRMAPRAIREHSLRFPVLSPIYDVDADETYLWHEISNKLIIDAGDVDVRPANAARTFDVIRARVQEFVDTGVFPVIIGGDHSITYPVFETLNQPAHVIQFDAHQDCDEITEDLMHTNSHPFRHIINMDNCLSLTQVGIRGLRNPAALYNEMKQLGHNVVNMKQVHALGASGIAALIPAGEPVYISIDIDALDMSLIPGCVSGEPNGMTFNELIDSLRAIVETHPVIGFDFVEINPMLDVGTGATSYLGTVIVVNLLGIICNQPRWQDYLSERGML</sequence>
<evidence type="ECO:0000313" key="5">
    <source>
        <dbReference type="EMBL" id="CAB4705336.1"/>
    </source>
</evidence>
<dbReference type="EMBL" id="CAFBIX010000090">
    <property type="protein sequence ID" value="CAB4851024.1"/>
    <property type="molecule type" value="Genomic_DNA"/>
</dbReference>
<dbReference type="GO" id="GO:0008783">
    <property type="term" value="F:agmatinase activity"/>
    <property type="evidence" value="ECO:0007669"/>
    <property type="project" value="TreeGrafter"/>
</dbReference>
<dbReference type="PANTHER" id="PTHR11358">
    <property type="entry name" value="ARGINASE/AGMATINASE"/>
    <property type="match status" value="1"/>
</dbReference>
<dbReference type="EMBL" id="CAEZYC010000021">
    <property type="protein sequence ID" value="CAB4705336.1"/>
    <property type="molecule type" value="Genomic_DNA"/>
</dbReference>
<dbReference type="InterPro" id="IPR006035">
    <property type="entry name" value="Ureohydrolase"/>
</dbReference>
<dbReference type="EMBL" id="CAFAAO010000020">
    <property type="protein sequence ID" value="CAB4811049.1"/>
    <property type="molecule type" value="Genomic_DNA"/>
</dbReference>
<organism evidence="5">
    <name type="scientific">freshwater metagenome</name>
    <dbReference type="NCBI Taxonomy" id="449393"/>
    <lineage>
        <taxon>unclassified sequences</taxon>
        <taxon>metagenomes</taxon>
        <taxon>ecological metagenomes</taxon>
    </lineage>
</organism>
<evidence type="ECO:0000313" key="7">
    <source>
        <dbReference type="EMBL" id="CAB4851024.1"/>
    </source>
</evidence>
<dbReference type="PROSITE" id="PS51409">
    <property type="entry name" value="ARGINASE_2"/>
    <property type="match status" value="1"/>
</dbReference>
<dbReference type="Gene3D" id="3.40.800.10">
    <property type="entry name" value="Ureohydrolase domain"/>
    <property type="match status" value="1"/>
</dbReference>